<dbReference type="GO" id="GO:0046872">
    <property type="term" value="F:metal ion binding"/>
    <property type="evidence" value="ECO:0007669"/>
    <property type="project" value="UniProtKB-KW"/>
</dbReference>
<dbReference type="Proteomes" id="UP000709959">
    <property type="component" value="Unassembled WGS sequence"/>
</dbReference>
<dbReference type="PANTHER" id="PTHR47176:SF1">
    <property type="entry name" value="OS04G0577500 PROTEIN"/>
    <property type="match status" value="1"/>
</dbReference>
<feature type="binding site" evidence="1">
    <location>
        <position position="116"/>
    </location>
    <ligand>
        <name>a divalent metal cation</name>
        <dbReference type="ChEBI" id="CHEBI:60240"/>
        <label>2</label>
    </ligand>
</feature>
<dbReference type="SUPFAM" id="SSF51556">
    <property type="entry name" value="Metallo-dependent hydrolases"/>
    <property type="match status" value="1"/>
</dbReference>
<sequence>MLLFDAHRHLPDTGARSPEELRVICGTCEADWEAVLAHAASGPEIIPMLGLHPWFVAAAAAGWEARLDALLRAHRAGVGECGLDFAREAADRPAQEHAFRIQLRLAHALHRPVAIHAVRAWGRLLDLLQEEGVPPAGALVHAFSGSPETAAALQVMGVFLSFSAEGLGPTRTKIHETLRTVPSSHLLLETDGIGDLERVITVAAAHRGVAAEDLAARTWKNGLRCFKGLMA</sequence>
<proteinExistence type="predicted"/>
<dbReference type="InterPro" id="IPR001130">
    <property type="entry name" value="TatD-like"/>
</dbReference>
<feature type="binding site" evidence="1">
    <location>
        <position position="7"/>
    </location>
    <ligand>
        <name>a divalent metal cation</name>
        <dbReference type="ChEBI" id="CHEBI:60240"/>
        <label>1</label>
    </ligand>
</feature>
<dbReference type="InterPro" id="IPR032466">
    <property type="entry name" value="Metal_Hydrolase"/>
</dbReference>
<feature type="binding site" evidence="1">
    <location>
        <position position="80"/>
    </location>
    <ligand>
        <name>a divalent metal cation</name>
        <dbReference type="ChEBI" id="CHEBI:60240"/>
        <label>1</label>
    </ligand>
</feature>
<feature type="binding site" evidence="1">
    <location>
        <position position="9"/>
    </location>
    <ligand>
        <name>a divalent metal cation</name>
        <dbReference type="ChEBI" id="CHEBI:60240"/>
        <label>1</label>
    </ligand>
</feature>
<keyword evidence="1" id="KW-0479">Metal-binding</keyword>
<dbReference type="CDD" id="cd01310">
    <property type="entry name" value="TatD_DNAse"/>
    <property type="match status" value="1"/>
</dbReference>
<dbReference type="EMBL" id="JADKCH010000015">
    <property type="protein sequence ID" value="MBK8573235.1"/>
    <property type="molecule type" value="Genomic_DNA"/>
</dbReference>
<feature type="binding site" evidence="1">
    <location>
        <position position="141"/>
    </location>
    <ligand>
        <name>a divalent metal cation</name>
        <dbReference type="ChEBI" id="CHEBI:60240"/>
        <label>2</label>
    </ligand>
</feature>
<comment type="caution">
    <text evidence="2">The sequence shown here is derived from an EMBL/GenBank/DDBJ whole genome shotgun (WGS) entry which is preliminary data.</text>
</comment>
<evidence type="ECO:0000313" key="3">
    <source>
        <dbReference type="Proteomes" id="UP000709959"/>
    </source>
</evidence>
<dbReference type="PANTHER" id="PTHR47176">
    <property type="entry name" value="OSJNBA0020J04.13 PROTEIN"/>
    <property type="match status" value="1"/>
</dbReference>
<gene>
    <name evidence="2" type="ORF">IPN91_11450</name>
</gene>
<dbReference type="PIRSF" id="PIRSF005902">
    <property type="entry name" value="DNase_TatD"/>
    <property type="match status" value="1"/>
</dbReference>
<evidence type="ECO:0000313" key="2">
    <source>
        <dbReference type="EMBL" id="MBK8573235.1"/>
    </source>
</evidence>
<dbReference type="Gene3D" id="3.20.20.140">
    <property type="entry name" value="Metal-dependent hydrolases"/>
    <property type="match status" value="1"/>
</dbReference>
<feature type="binding site" evidence="1">
    <location>
        <position position="191"/>
    </location>
    <ligand>
        <name>a divalent metal cation</name>
        <dbReference type="ChEBI" id="CHEBI:60240"/>
        <label>1</label>
    </ligand>
</feature>
<dbReference type="AlphaFoldDB" id="A0A936F3X1"/>
<dbReference type="Pfam" id="PF01026">
    <property type="entry name" value="TatD_DNase"/>
    <property type="match status" value="1"/>
</dbReference>
<organism evidence="2 3">
    <name type="scientific">Candidatus Geothrix odensensis</name>
    <dbReference type="NCBI Taxonomy" id="2954440"/>
    <lineage>
        <taxon>Bacteria</taxon>
        <taxon>Pseudomonadati</taxon>
        <taxon>Acidobacteriota</taxon>
        <taxon>Holophagae</taxon>
        <taxon>Holophagales</taxon>
        <taxon>Holophagaceae</taxon>
        <taxon>Geothrix</taxon>
    </lineage>
</organism>
<accession>A0A936F3X1</accession>
<evidence type="ECO:0000256" key="1">
    <source>
        <dbReference type="PIRSR" id="PIRSR005902-1"/>
    </source>
</evidence>
<keyword evidence="2" id="KW-0378">Hydrolase</keyword>
<protein>
    <submittedName>
        <fullName evidence="2">TatD family hydrolase</fullName>
    </submittedName>
</protein>
<name>A0A936F3X1_9BACT</name>
<reference evidence="2 3" key="1">
    <citation type="submission" date="2020-10" db="EMBL/GenBank/DDBJ databases">
        <title>Connecting structure to function with the recovery of over 1000 high-quality activated sludge metagenome-assembled genomes encoding full-length rRNA genes using long-read sequencing.</title>
        <authorList>
            <person name="Singleton C.M."/>
            <person name="Petriglieri F."/>
            <person name="Kristensen J.M."/>
            <person name="Kirkegaard R.H."/>
            <person name="Michaelsen T.Y."/>
            <person name="Andersen M.H."/>
            <person name="Karst S.M."/>
            <person name="Dueholm M.S."/>
            <person name="Nielsen P.H."/>
            <person name="Albertsen M."/>
        </authorList>
    </citation>
    <scope>NUCLEOTIDE SEQUENCE [LARGE SCALE GENOMIC DNA]</scope>
    <source>
        <strain evidence="2">OdNE_18-Q3-R46-58_MAXAC.008</strain>
    </source>
</reference>
<dbReference type="GO" id="GO:0016788">
    <property type="term" value="F:hydrolase activity, acting on ester bonds"/>
    <property type="evidence" value="ECO:0007669"/>
    <property type="project" value="InterPro"/>
</dbReference>